<evidence type="ECO:0000256" key="5">
    <source>
        <dbReference type="ARBA" id="ARBA00023136"/>
    </source>
</evidence>
<reference evidence="7 8" key="1">
    <citation type="journal article" date="2007" name="Science">
        <title>Sea anemone genome reveals ancestral eumetazoan gene repertoire and genomic organization.</title>
        <authorList>
            <person name="Putnam N.H."/>
            <person name="Srivastava M."/>
            <person name="Hellsten U."/>
            <person name="Dirks B."/>
            <person name="Chapman J."/>
            <person name="Salamov A."/>
            <person name="Terry A."/>
            <person name="Shapiro H."/>
            <person name="Lindquist E."/>
            <person name="Kapitonov V.V."/>
            <person name="Jurka J."/>
            <person name="Genikhovich G."/>
            <person name="Grigoriev I.V."/>
            <person name="Lucas S.M."/>
            <person name="Steele R.E."/>
            <person name="Finnerty J.R."/>
            <person name="Technau U."/>
            <person name="Martindale M.Q."/>
            <person name="Rokhsar D.S."/>
        </authorList>
    </citation>
    <scope>NUCLEOTIDE SEQUENCE [LARGE SCALE GENOMIC DNA]</scope>
    <source>
        <strain evidence="8">CH2 X CH6</strain>
    </source>
</reference>
<dbReference type="Proteomes" id="UP000001593">
    <property type="component" value="Unassembled WGS sequence"/>
</dbReference>
<dbReference type="GO" id="GO:0016020">
    <property type="term" value="C:membrane"/>
    <property type="evidence" value="ECO:0007669"/>
    <property type="project" value="UniProtKB-SubCell"/>
</dbReference>
<dbReference type="eggNOG" id="KOG1292">
    <property type="taxonomic scope" value="Eukaryota"/>
</dbReference>
<dbReference type="Pfam" id="PF00860">
    <property type="entry name" value="Xan_ur_permease"/>
    <property type="match status" value="1"/>
</dbReference>
<feature type="non-terminal residue" evidence="7">
    <location>
        <position position="141"/>
    </location>
</feature>
<dbReference type="EMBL" id="DS469889">
    <property type="protein sequence ID" value="EDO31575.1"/>
    <property type="molecule type" value="Genomic_DNA"/>
</dbReference>
<keyword evidence="4 6" id="KW-1133">Transmembrane helix</keyword>
<evidence type="ECO:0000256" key="3">
    <source>
        <dbReference type="ARBA" id="ARBA00022692"/>
    </source>
</evidence>
<sequence>MITAVGISNLQYVDMTSARNMFIVGVSIVAGMAIPFSLKAMFEADKNLIQTGSMEVDQIIKVLLTTNIAVGGLIALFLDNTIPGTAKERGITAWRKRGSGKEGGEDEDFQVAPIHVYDLPCCLKSLGYKPFAKYVPFLPYY</sequence>
<name>A7SXJ6_NEMVE</name>
<dbReference type="HOGENOM" id="CLU_017959_4_1_1"/>
<evidence type="ECO:0000256" key="2">
    <source>
        <dbReference type="ARBA" id="ARBA00008821"/>
    </source>
</evidence>
<dbReference type="STRING" id="45351.A7SXJ6"/>
<dbReference type="GO" id="GO:0022857">
    <property type="term" value="F:transmembrane transporter activity"/>
    <property type="evidence" value="ECO:0007669"/>
    <property type="project" value="InterPro"/>
</dbReference>
<protein>
    <submittedName>
        <fullName evidence="7">Uncharacterized protein</fullName>
    </submittedName>
</protein>
<keyword evidence="8" id="KW-1185">Reference proteome</keyword>
<evidence type="ECO:0000256" key="1">
    <source>
        <dbReference type="ARBA" id="ARBA00004141"/>
    </source>
</evidence>
<evidence type="ECO:0000313" key="7">
    <source>
        <dbReference type="EMBL" id="EDO31575.1"/>
    </source>
</evidence>
<comment type="subcellular location">
    <subcellularLocation>
        <location evidence="1">Membrane</location>
        <topology evidence="1">Multi-pass membrane protein</topology>
    </subcellularLocation>
</comment>
<evidence type="ECO:0000256" key="6">
    <source>
        <dbReference type="SAM" id="Phobius"/>
    </source>
</evidence>
<accession>A7SXJ6</accession>
<dbReference type="PANTHER" id="PTHR11119">
    <property type="entry name" value="XANTHINE-URACIL / VITAMIN C PERMEASE FAMILY MEMBER"/>
    <property type="match status" value="1"/>
</dbReference>
<evidence type="ECO:0000256" key="4">
    <source>
        <dbReference type="ARBA" id="ARBA00022989"/>
    </source>
</evidence>
<dbReference type="InParanoid" id="A7SXJ6"/>
<proteinExistence type="inferred from homology"/>
<evidence type="ECO:0000313" key="8">
    <source>
        <dbReference type="Proteomes" id="UP000001593"/>
    </source>
</evidence>
<dbReference type="AlphaFoldDB" id="A7SXJ6"/>
<comment type="similarity">
    <text evidence="2">Belongs to the nucleobase:cation symporter-2 (NCS2) (TC 2.A.40) family.</text>
</comment>
<gene>
    <name evidence="7" type="ORF">NEMVEDRAFT_v1g136790</name>
</gene>
<feature type="transmembrane region" description="Helical" evidence="6">
    <location>
        <begin position="59"/>
        <end position="78"/>
    </location>
</feature>
<keyword evidence="5 6" id="KW-0472">Membrane</keyword>
<dbReference type="PhylomeDB" id="A7SXJ6"/>
<organism evidence="7 8">
    <name type="scientific">Nematostella vectensis</name>
    <name type="common">Starlet sea anemone</name>
    <dbReference type="NCBI Taxonomy" id="45351"/>
    <lineage>
        <taxon>Eukaryota</taxon>
        <taxon>Metazoa</taxon>
        <taxon>Cnidaria</taxon>
        <taxon>Anthozoa</taxon>
        <taxon>Hexacorallia</taxon>
        <taxon>Actiniaria</taxon>
        <taxon>Edwardsiidae</taxon>
        <taxon>Nematostella</taxon>
    </lineage>
</organism>
<keyword evidence="3 6" id="KW-0812">Transmembrane</keyword>
<dbReference type="InterPro" id="IPR006043">
    <property type="entry name" value="NCS2"/>
</dbReference>
<feature type="transmembrane region" description="Helical" evidence="6">
    <location>
        <begin position="20"/>
        <end position="38"/>
    </location>
</feature>